<sequence length="11" mass="1405">MCRVVNDKFHR</sequence>
<proteinExistence type="predicted"/>
<reference evidence="1 2" key="1">
    <citation type="submission" date="2015-12" db="EMBL/GenBank/DDBJ databases">
        <title>Draft genome sequence of Moniliophthora roreri, the causal agent of frosty pod rot of cacao.</title>
        <authorList>
            <person name="Aime M.C."/>
            <person name="Diaz-Valderrama J.R."/>
            <person name="Kijpornyongpan T."/>
            <person name="Phillips-Mora W."/>
        </authorList>
    </citation>
    <scope>NUCLEOTIDE SEQUENCE [LARGE SCALE GENOMIC DNA]</scope>
    <source>
        <strain evidence="1 2">MCA 2952</strain>
    </source>
</reference>
<dbReference type="EMBL" id="LATX01001806">
    <property type="protein sequence ID" value="KTB37872.1"/>
    <property type="molecule type" value="Genomic_DNA"/>
</dbReference>
<organism evidence="1 2">
    <name type="scientific">Moniliophthora roreri</name>
    <name type="common">Frosty pod rot fungus</name>
    <name type="synonym">Monilia roreri</name>
    <dbReference type="NCBI Taxonomy" id="221103"/>
    <lineage>
        <taxon>Eukaryota</taxon>
        <taxon>Fungi</taxon>
        <taxon>Dikarya</taxon>
        <taxon>Basidiomycota</taxon>
        <taxon>Agaricomycotina</taxon>
        <taxon>Agaricomycetes</taxon>
        <taxon>Agaricomycetidae</taxon>
        <taxon>Agaricales</taxon>
        <taxon>Marasmiineae</taxon>
        <taxon>Marasmiaceae</taxon>
        <taxon>Moniliophthora</taxon>
    </lineage>
</organism>
<comment type="caution">
    <text evidence="1">The sequence shown here is derived from an EMBL/GenBank/DDBJ whole genome shotgun (WGS) entry which is preliminary data.</text>
</comment>
<evidence type="ECO:0000313" key="1">
    <source>
        <dbReference type="EMBL" id="KTB37872.1"/>
    </source>
</evidence>
<evidence type="ECO:0000313" key="2">
    <source>
        <dbReference type="Proteomes" id="UP000054988"/>
    </source>
</evidence>
<name>A0A0W0FNF3_MONRR</name>
<accession>A0A0W0FNF3</accession>
<dbReference type="Proteomes" id="UP000054988">
    <property type="component" value="Unassembled WGS sequence"/>
</dbReference>
<protein>
    <submittedName>
        <fullName evidence="1">Uncharacterized protein</fullName>
    </submittedName>
</protein>
<gene>
    <name evidence="1" type="ORF">WG66_9549</name>
</gene>